<gene>
    <name evidence="2" type="ORF">FB459_2302</name>
</gene>
<feature type="region of interest" description="Disordered" evidence="1">
    <location>
        <begin position="1"/>
        <end position="25"/>
    </location>
</feature>
<dbReference type="SUPFAM" id="SSF53187">
    <property type="entry name" value="Zn-dependent exopeptidases"/>
    <property type="match status" value="1"/>
</dbReference>
<dbReference type="Proteomes" id="UP000320806">
    <property type="component" value="Unassembled WGS sequence"/>
</dbReference>
<proteinExistence type="predicted"/>
<dbReference type="RefSeq" id="WP_211345181.1">
    <property type="nucleotide sequence ID" value="NZ_BAABCI010000027.1"/>
</dbReference>
<accession>A0A542EHK9</accession>
<organism evidence="2 3">
    <name type="scientific">Yimella lutea</name>
    <dbReference type="NCBI Taxonomy" id="587872"/>
    <lineage>
        <taxon>Bacteria</taxon>
        <taxon>Bacillati</taxon>
        <taxon>Actinomycetota</taxon>
        <taxon>Actinomycetes</taxon>
        <taxon>Micrococcales</taxon>
        <taxon>Dermacoccaceae</taxon>
        <taxon>Yimella</taxon>
    </lineage>
</organism>
<dbReference type="EMBL" id="VFMO01000001">
    <property type="protein sequence ID" value="TQJ14794.1"/>
    <property type="molecule type" value="Genomic_DNA"/>
</dbReference>
<evidence type="ECO:0008006" key="4">
    <source>
        <dbReference type="Google" id="ProtNLM"/>
    </source>
</evidence>
<dbReference type="AlphaFoldDB" id="A0A542EHK9"/>
<comment type="caution">
    <text evidence="2">The sequence shown here is derived from an EMBL/GenBank/DDBJ whole genome shotgun (WGS) entry which is preliminary data.</text>
</comment>
<dbReference type="Gene3D" id="3.40.630.10">
    <property type="entry name" value="Zn peptidases"/>
    <property type="match status" value="1"/>
</dbReference>
<protein>
    <recommendedName>
        <fullName evidence="4">Peptidase M28-like protein</fullName>
    </recommendedName>
</protein>
<reference evidence="2 3" key="1">
    <citation type="submission" date="2019-06" db="EMBL/GenBank/DDBJ databases">
        <title>Sequencing the genomes of 1000 actinobacteria strains.</title>
        <authorList>
            <person name="Klenk H.-P."/>
        </authorList>
    </citation>
    <scope>NUCLEOTIDE SEQUENCE [LARGE SCALE GENOMIC DNA]</scope>
    <source>
        <strain evidence="2 3">DSM 19828</strain>
    </source>
</reference>
<name>A0A542EHK9_9MICO</name>
<feature type="compositionally biased region" description="Polar residues" evidence="1">
    <location>
        <begin position="7"/>
        <end position="16"/>
    </location>
</feature>
<sequence length="73" mass="7750">MSDVTPRGSSDHQSFSEVGVDSGNFSWRGVETPALLEPEYHSADDTIAANISLERLTVSMEIQGSAALALARA</sequence>
<evidence type="ECO:0000256" key="1">
    <source>
        <dbReference type="SAM" id="MobiDB-lite"/>
    </source>
</evidence>
<keyword evidence="3" id="KW-1185">Reference proteome</keyword>
<evidence type="ECO:0000313" key="3">
    <source>
        <dbReference type="Proteomes" id="UP000320806"/>
    </source>
</evidence>
<evidence type="ECO:0000313" key="2">
    <source>
        <dbReference type="EMBL" id="TQJ14794.1"/>
    </source>
</evidence>